<evidence type="ECO:0000259" key="6">
    <source>
        <dbReference type="Pfam" id="PF01509"/>
    </source>
</evidence>
<dbReference type="GO" id="GO:0160148">
    <property type="term" value="F:tRNA pseudouridine(55) synthase activity"/>
    <property type="evidence" value="ECO:0007669"/>
    <property type="project" value="UniProtKB-EC"/>
</dbReference>
<evidence type="ECO:0000313" key="8">
    <source>
        <dbReference type="EMBL" id="SFS59772.1"/>
    </source>
</evidence>
<comment type="function">
    <text evidence="5">Responsible for synthesis of pseudouridine from uracil-55 in the psi GC loop of transfer RNAs.</text>
</comment>
<dbReference type="SUPFAM" id="SSF55120">
    <property type="entry name" value="Pseudouridine synthase"/>
    <property type="match status" value="1"/>
</dbReference>
<name>A0A1I6R4W4_9BACL</name>
<feature type="domain" description="tRNA pseudouridylate synthase B C-terminal" evidence="7">
    <location>
        <begin position="176"/>
        <end position="218"/>
    </location>
</feature>
<evidence type="ECO:0000256" key="5">
    <source>
        <dbReference type="HAMAP-Rule" id="MF_01080"/>
    </source>
</evidence>
<dbReference type="CDD" id="cd02573">
    <property type="entry name" value="PseudoU_synth_EcTruB"/>
    <property type="match status" value="1"/>
</dbReference>
<proteinExistence type="inferred from homology"/>
<dbReference type="PANTHER" id="PTHR13767:SF2">
    <property type="entry name" value="PSEUDOURIDYLATE SYNTHASE TRUB1"/>
    <property type="match status" value="1"/>
</dbReference>
<dbReference type="Gene3D" id="3.30.2350.10">
    <property type="entry name" value="Pseudouridine synthase"/>
    <property type="match status" value="1"/>
</dbReference>
<dbReference type="AlphaFoldDB" id="A0A1I6R4W4"/>
<feature type="domain" description="Pseudouridine synthase II N-terminal" evidence="6">
    <location>
        <begin position="24"/>
        <end position="175"/>
    </location>
</feature>
<dbReference type="RefSeq" id="WP_091835744.1">
    <property type="nucleotide sequence ID" value="NZ_FPAA01000004.1"/>
</dbReference>
<evidence type="ECO:0000313" key="9">
    <source>
        <dbReference type="Proteomes" id="UP000198660"/>
    </source>
</evidence>
<evidence type="ECO:0000256" key="2">
    <source>
        <dbReference type="ARBA" id="ARBA00005642"/>
    </source>
</evidence>
<dbReference type="InterPro" id="IPR032819">
    <property type="entry name" value="TruB_C"/>
</dbReference>
<dbReference type="InterPro" id="IPR014780">
    <property type="entry name" value="tRNA_psdUridine_synth_TruB"/>
</dbReference>
<keyword evidence="3 5" id="KW-0819">tRNA processing</keyword>
<feature type="active site" description="Nucleophile" evidence="5">
    <location>
        <position position="39"/>
    </location>
</feature>
<dbReference type="InterPro" id="IPR020103">
    <property type="entry name" value="PsdUridine_synth_cat_dom_sf"/>
</dbReference>
<dbReference type="InterPro" id="IPR002501">
    <property type="entry name" value="PsdUridine_synth_N"/>
</dbReference>
<accession>A0A1I6R4W4</accession>
<evidence type="ECO:0000256" key="1">
    <source>
        <dbReference type="ARBA" id="ARBA00000385"/>
    </source>
</evidence>
<evidence type="ECO:0000256" key="4">
    <source>
        <dbReference type="ARBA" id="ARBA00023235"/>
    </source>
</evidence>
<dbReference type="NCBIfam" id="TIGR00431">
    <property type="entry name" value="TruB"/>
    <property type="match status" value="1"/>
</dbReference>
<dbReference type="GO" id="GO:1990481">
    <property type="term" value="P:mRNA pseudouridine synthesis"/>
    <property type="evidence" value="ECO:0007669"/>
    <property type="project" value="TreeGrafter"/>
</dbReference>
<dbReference type="EMBL" id="FPAA01000004">
    <property type="protein sequence ID" value="SFS59772.1"/>
    <property type="molecule type" value="Genomic_DNA"/>
</dbReference>
<comment type="similarity">
    <text evidence="2 5">Belongs to the pseudouridine synthase TruB family. Type 1 subfamily.</text>
</comment>
<dbReference type="HAMAP" id="MF_01080">
    <property type="entry name" value="TruB_bact"/>
    <property type="match status" value="1"/>
</dbReference>
<dbReference type="Pfam" id="PF16198">
    <property type="entry name" value="TruB_C_2"/>
    <property type="match status" value="1"/>
</dbReference>
<dbReference type="GO" id="GO:0003723">
    <property type="term" value="F:RNA binding"/>
    <property type="evidence" value="ECO:0007669"/>
    <property type="project" value="InterPro"/>
</dbReference>
<keyword evidence="9" id="KW-1185">Reference proteome</keyword>
<comment type="catalytic activity">
    <reaction evidence="1 5">
        <text>uridine(55) in tRNA = pseudouridine(55) in tRNA</text>
        <dbReference type="Rhea" id="RHEA:42532"/>
        <dbReference type="Rhea" id="RHEA-COMP:10101"/>
        <dbReference type="Rhea" id="RHEA-COMP:10102"/>
        <dbReference type="ChEBI" id="CHEBI:65314"/>
        <dbReference type="ChEBI" id="CHEBI:65315"/>
        <dbReference type="EC" id="5.4.99.25"/>
    </reaction>
</comment>
<evidence type="ECO:0000256" key="3">
    <source>
        <dbReference type="ARBA" id="ARBA00022694"/>
    </source>
</evidence>
<dbReference type="OrthoDB" id="9802309at2"/>
<organism evidence="8 9">
    <name type="scientific">Marininema halotolerans</name>
    <dbReference type="NCBI Taxonomy" id="1155944"/>
    <lineage>
        <taxon>Bacteria</taxon>
        <taxon>Bacillati</taxon>
        <taxon>Bacillota</taxon>
        <taxon>Bacilli</taxon>
        <taxon>Bacillales</taxon>
        <taxon>Thermoactinomycetaceae</taxon>
        <taxon>Marininema</taxon>
    </lineage>
</organism>
<dbReference type="GO" id="GO:0031119">
    <property type="term" value="P:tRNA pseudouridine synthesis"/>
    <property type="evidence" value="ECO:0007669"/>
    <property type="project" value="UniProtKB-UniRule"/>
</dbReference>
<dbReference type="Proteomes" id="UP000198660">
    <property type="component" value="Unassembled WGS sequence"/>
</dbReference>
<dbReference type="Pfam" id="PF01509">
    <property type="entry name" value="TruB_N"/>
    <property type="match status" value="1"/>
</dbReference>
<sequence length="301" mass="34042">MLHGVLPVKKAAGMTSHDVVSRIRRLAGQKRVGHTGTLDPDVEGVLPICLGQATRIAEYVQHLPKRYQGKLVFGRSTDTQDASGQTLVDVEKVDITSQQVDEAFMRFTGEIEQIPPMVSAVKVDGRRLYEYAREGKEVKRSPRRAVIYSLQQMDFKEGNHPVIDFDVWCSKGTYVRTLCVDIGDDLGVPAHMAHLVRVNSGPFTLEDCFTLEELTEVAAQGTWEDVLTGPGEALPHFPSMVLANEHYGDLMNGLSLEWEEEEMLLPESLRYRVYTEDGRFCGLYRQVDERRADPEKVFREW</sequence>
<dbReference type="PANTHER" id="PTHR13767">
    <property type="entry name" value="TRNA-PSEUDOURIDINE SYNTHASE"/>
    <property type="match status" value="1"/>
</dbReference>
<keyword evidence="4 5" id="KW-0413">Isomerase</keyword>
<protein>
    <recommendedName>
        <fullName evidence="5">tRNA pseudouridine synthase B</fullName>
        <ecNumber evidence="5">5.4.99.25</ecNumber>
    </recommendedName>
    <alternativeName>
        <fullName evidence="5">tRNA pseudouridine(55) synthase</fullName>
        <shortName evidence="5">Psi55 synthase</shortName>
    </alternativeName>
    <alternativeName>
        <fullName evidence="5">tRNA pseudouridylate synthase</fullName>
    </alternativeName>
    <alternativeName>
        <fullName evidence="5">tRNA-uridine isomerase</fullName>
    </alternativeName>
</protein>
<dbReference type="FunFam" id="3.30.2350.10:FF:000011">
    <property type="entry name" value="tRNA pseudouridine synthase B"/>
    <property type="match status" value="1"/>
</dbReference>
<evidence type="ECO:0000259" key="7">
    <source>
        <dbReference type="Pfam" id="PF16198"/>
    </source>
</evidence>
<gene>
    <name evidence="5" type="primary">truB</name>
    <name evidence="8" type="ORF">SAMN05444972_104133</name>
</gene>
<reference evidence="9" key="1">
    <citation type="submission" date="2016-10" db="EMBL/GenBank/DDBJ databases">
        <authorList>
            <person name="Varghese N."/>
            <person name="Submissions S."/>
        </authorList>
    </citation>
    <scope>NUCLEOTIDE SEQUENCE [LARGE SCALE GENOMIC DNA]</scope>
    <source>
        <strain evidence="9">DSM 45789</strain>
    </source>
</reference>
<dbReference type="EC" id="5.4.99.25" evidence="5"/>